<dbReference type="InterPro" id="IPR058407">
    <property type="entry name" value="DUF8094"/>
</dbReference>
<feature type="domain" description="DUF8094" evidence="1">
    <location>
        <begin position="56"/>
        <end position="341"/>
    </location>
</feature>
<dbReference type="EMBL" id="VUMY01000004">
    <property type="protein sequence ID" value="MST49217.1"/>
    <property type="molecule type" value="Genomic_DNA"/>
</dbReference>
<evidence type="ECO:0000313" key="3">
    <source>
        <dbReference type="Proteomes" id="UP000442535"/>
    </source>
</evidence>
<dbReference type="Proteomes" id="UP000442535">
    <property type="component" value="Unassembled WGS sequence"/>
</dbReference>
<proteinExistence type="predicted"/>
<name>A0A7K0K147_9ACTO</name>
<reference evidence="2 3" key="1">
    <citation type="submission" date="2019-08" db="EMBL/GenBank/DDBJ databases">
        <title>In-depth cultivation of the pig gut microbiome towards novel bacterial diversity and tailored functional studies.</title>
        <authorList>
            <person name="Wylensek D."/>
            <person name="Hitch T.C.A."/>
            <person name="Clavel T."/>
        </authorList>
    </citation>
    <scope>NUCLEOTIDE SEQUENCE [LARGE SCALE GENOMIC DNA]</scope>
    <source>
        <strain evidence="2 3">RF-GAM-744-WT-7</strain>
    </source>
</reference>
<dbReference type="AlphaFoldDB" id="A0A7K0K147"/>
<comment type="caution">
    <text evidence="2">The sequence shown here is derived from an EMBL/GenBank/DDBJ whole genome shotgun (WGS) entry which is preliminary data.</text>
</comment>
<protein>
    <recommendedName>
        <fullName evidence="1">DUF8094 domain-containing protein</fullName>
    </recommendedName>
</protein>
<evidence type="ECO:0000313" key="2">
    <source>
        <dbReference type="EMBL" id="MST49217.1"/>
    </source>
</evidence>
<gene>
    <name evidence="2" type="ORF">FYJ63_02990</name>
</gene>
<sequence>MSESGFRQLRTWRRAGLPRKNPLVIVGALVAAISLAACSYTPTLISSPTGDKLPPALDDTRMNAILESTNAASAAGDQARDWQPLASRFTNPALAMRNGEYVVTGTTQGATISGLPLTKPQAMVVQEAGKWPRYAFTVSPATEGQSLFVFAFAQSHARANYSLWGYVKLFPKVKFPATFKPEVGSPAVPAKSKDFLVNPGGIAPSYAALLNNPEDPAKDVFDTALDSFMATYKERRTSYDELVKGARGLSVTISAAPGPDGFVALGTTDGGALVMSEVTYEVTMKSERRLNLGPAAKAMTGKTSAASTLSEKHTALVLFSVPPAGSKAKVSVLGASDATTAMSAD</sequence>
<accession>A0A7K0K147</accession>
<dbReference type="Pfam" id="PF26366">
    <property type="entry name" value="DUF8094"/>
    <property type="match status" value="1"/>
</dbReference>
<evidence type="ECO:0000259" key="1">
    <source>
        <dbReference type="Pfam" id="PF26366"/>
    </source>
</evidence>
<keyword evidence="3" id="KW-1185">Reference proteome</keyword>
<organism evidence="2 3">
    <name type="scientific">Mobiluncus porci</name>
    <dbReference type="NCBI Taxonomy" id="2652278"/>
    <lineage>
        <taxon>Bacteria</taxon>
        <taxon>Bacillati</taxon>
        <taxon>Actinomycetota</taxon>
        <taxon>Actinomycetes</taxon>
        <taxon>Actinomycetales</taxon>
        <taxon>Actinomycetaceae</taxon>
        <taxon>Mobiluncus</taxon>
    </lineage>
</organism>